<feature type="domain" description="Flagellar hook-associated protein FlgK helical" evidence="9">
    <location>
        <begin position="91"/>
        <end position="309"/>
    </location>
</feature>
<dbReference type="InterPro" id="IPR010930">
    <property type="entry name" value="Flg_bb/hook_C_dom"/>
</dbReference>
<dbReference type="AlphaFoldDB" id="A0A1I3HKL5"/>
<dbReference type="RefSeq" id="WP_092050380.1">
    <property type="nucleotide sequence ID" value="NZ_FOQD01000008.1"/>
</dbReference>
<dbReference type="OrthoDB" id="9802553at2"/>
<dbReference type="Pfam" id="PF22638">
    <property type="entry name" value="FlgK_D1"/>
    <property type="match status" value="1"/>
</dbReference>
<proteinExistence type="inferred from homology"/>
<evidence type="ECO:0000313" key="11">
    <source>
        <dbReference type="Proteomes" id="UP000199518"/>
    </source>
</evidence>
<evidence type="ECO:0000256" key="3">
    <source>
        <dbReference type="ARBA" id="ARBA00009677"/>
    </source>
</evidence>
<evidence type="ECO:0000256" key="6">
    <source>
        <dbReference type="ARBA" id="ARBA00023143"/>
    </source>
</evidence>
<dbReference type="InterPro" id="IPR053927">
    <property type="entry name" value="FlgK_helical"/>
</dbReference>
<organism evidence="10 11">
    <name type="scientific">Planctomicrobium piriforme</name>
    <dbReference type="NCBI Taxonomy" id="1576369"/>
    <lineage>
        <taxon>Bacteria</taxon>
        <taxon>Pseudomonadati</taxon>
        <taxon>Planctomycetota</taxon>
        <taxon>Planctomycetia</taxon>
        <taxon>Planctomycetales</taxon>
        <taxon>Planctomycetaceae</taxon>
        <taxon>Planctomicrobium</taxon>
    </lineage>
</organism>
<dbReference type="NCBIfam" id="TIGR02492">
    <property type="entry name" value="flgK_ends"/>
    <property type="match status" value="1"/>
</dbReference>
<dbReference type="GO" id="GO:0044780">
    <property type="term" value="P:bacterial-type flagellum assembly"/>
    <property type="evidence" value="ECO:0007669"/>
    <property type="project" value="InterPro"/>
</dbReference>
<dbReference type="GO" id="GO:0009424">
    <property type="term" value="C:bacterial-type flagellum hook"/>
    <property type="evidence" value="ECO:0007669"/>
    <property type="project" value="InterPro"/>
</dbReference>
<dbReference type="STRING" id="1576369.SAMN05421753_108105"/>
<evidence type="ECO:0000256" key="2">
    <source>
        <dbReference type="ARBA" id="ARBA00004613"/>
    </source>
</evidence>
<dbReference type="SUPFAM" id="SSF64518">
    <property type="entry name" value="Phase 1 flagellin"/>
    <property type="match status" value="1"/>
</dbReference>
<dbReference type="PANTHER" id="PTHR30033:SF1">
    <property type="entry name" value="FLAGELLAR HOOK-ASSOCIATED PROTEIN 1"/>
    <property type="match status" value="1"/>
</dbReference>
<evidence type="ECO:0000256" key="4">
    <source>
        <dbReference type="ARBA" id="ARBA00016244"/>
    </source>
</evidence>
<comment type="subcellular location">
    <subcellularLocation>
        <location evidence="1">Bacterial flagellum</location>
    </subcellularLocation>
    <subcellularLocation>
        <location evidence="2">Secreted</location>
    </subcellularLocation>
</comment>
<sequence>MLIYNIGTSAIRANQLALQTISNNIANADTDGYHRQRVDLTQSAPVRMGQWVLGTGVQIQGISRVVDSAADQALTLNMSQSADAQAQLSALQSVEGLLTPSSGSLQNAVSAFFDKVENLAASPTNTTQRREVLAAAQSVAQQITSFNSSLDDVQQQIASQIRDAVGQVNSLVKQIAGMDQQLRTVQASGTTAPTLSDQRDQLVQQLAQLVDVNPASLSDPDSALVAAGGWMVVGQNSPAMTVKSNSDGTLQLGVGENPSAVQPASGKLAGLLSAYQQIVPATRATLQEWTSAFVSTVNSLQATGLGTAGPVSSMTGSAGTTDPSLPLAQSSALFPISSGQLSISVTNAATGQRETTQIPINPATDSLQTVLDRLNTVGHVRASLSSSGQLVIAAEAGYGIDFAGRTSSQVDTTSVSGTSVPTVSGTYNGNANARWTVTADSGGQIGSTSGLKLKVTDSATGAVVKELDVGAGYQAGQPIEIADGLSIKLSSGTLVAGDTFNVDAVSDPDSAGFLSAFSLGGLFQTSDLKSVTVSSQLLQNPGLLATGRTGDGGDASQLNRLLSLRETKLLENGSETLEERLAAITSDVGVDVNSRQSVVDQLQSQYQQLRDQQDATSGVDPNEELLAMLQFQRSFQANARFLSSINSTLDDLLGMLR</sequence>
<dbReference type="EMBL" id="FOQD01000008">
    <property type="protein sequence ID" value="SFI36318.1"/>
    <property type="molecule type" value="Genomic_DNA"/>
</dbReference>
<keyword evidence="10" id="KW-0282">Flagellum</keyword>
<protein>
    <recommendedName>
        <fullName evidence="4">Flagellar hook-associated protein 1</fullName>
    </recommendedName>
</protein>
<dbReference type="GO" id="GO:0005576">
    <property type="term" value="C:extracellular region"/>
    <property type="evidence" value="ECO:0007669"/>
    <property type="project" value="UniProtKB-SubCell"/>
</dbReference>
<name>A0A1I3HKL5_9PLAN</name>
<keyword evidence="5" id="KW-0964">Secreted</keyword>
<evidence type="ECO:0000256" key="1">
    <source>
        <dbReference type="ARBA" id="ARBA00004365"/>
    </source>
</evidence>
<evidence type="ECO:0000256" key="5">
    <source>
        <dbReference type="ARBA" id="ARBA00022525"/>
    </source>
</evidence>
<evidence type="ECO:0000259" key="8">
    <source>
        <dbReference type="Pfam" id="PF06429"/>
    </source>
</evidence>
<dbReference type="GO" id="GO:0005198">
    <property type="term" value="F:structural molecule activity"/>
    <property type="evidence" value="ECO:0007669"/>
    <property type="project" value="InterPro"/>
</dbReference>
<accession>A0A1I3HKL5</accession>
<dbReference type="PRINTS" id="PR01005">
    <property type="entry name" value="FLGHOOKAP1"/>
</dbReference>
<gene>
    <name evidence="10" type="ORF">SAMN05421753_108105</name>
</gene>
<dbReference type="InterPro" id="IPR002371">
    <property type="entry name" value="FlgK"/>
</dbReference>
<evidence type="ECO:0000313" key="10">
    <source>
        <dbReference type="EMBL" id="SFI36318.1"/>
    </source>
</evidence>
<dbReference type="Pfam" id="PF00460">
    <property type="entry name" value="Flg_bb_rod"/>
    <property type="match status" value="1"/>
</dbReference>
<evidence type="ECO:0000259" key="7">
    <source>
        <dbReference type="Pfam" id="PF00460"/>
    </source>
</evidence>
<keyword evidence="11" id="KW-1185">Reference proteome</keyword>
<feature type="domain" description="Flagellar basal body rod protein N-terminal" evidence="7">
    <location>
        <begin position="5"/>
        <end position="33"/>
    </location>
</feature>
<keyword evidence="6" id="KW-0975">Bacterial flagellum</keyword>
<dbReference type="PANTHER" id="PTHR30033">
    <property type="entry name" value="FLAGELLAR HOOK-ASSOCIATED PROTEIN 1"/>
    <property type="match status" value="1"/>
</dbReference>
<reference evidence="11" key="1">
    <citation type="submission" date="2016-10" db="EMBL/GenBank/DDBJ databases">
        <authorList>
            <person name="Varghese N."/>
            <person name="Submissions S."/>
        </authorList>
    </citation>
    <scope>NUCLEOTIDE SEQUENCE [LARGE SCALE GENOMIC DNA]</scope>
    <source>
        <strain evidence="11">DSM 26348</strain>
    </source>
</reference>
<keyword evidence="10" id="KW-0969">Cilium</keyword>
<dbReference type="Proteomes" id="UP000199518">
    <property type="component" value="Unassembled WGS sequence"/>
</dbReference>
<keyword evidence="10" id="KW-0966">Cell projection</keyword>
<evidence type="ECO:0000259" key="9">
    <source>
        <dbReference type="Pfam" id="PF22638"/>
    </source>
</evidence>
<dbReference type="InterPro" id="IPR001444">
    <property type="entry name" value="Flag_bb_rod_N"/>
</dbReference>
<feature type="domain" description="Flagellar basal-body/hook protein C-terminal" evidence="8">
    <location>
        <begin position="616"/>
        <end position="654"/>
    </location>
</feature>
<comment type="similarity">
    <text evidence="3">Belongs to the flagella basal body rod proteins family.</text>
</comment>
<dbReference type="Pfam" id="PF06429">
    <property type="entry name" value="Flg_bbr_C"/>
    <property type="match status" value="1"/>
</dbReference>